<dbReference type="InterPro" id="IPR001901">
    <property type="entry name" value="Translocase_SecE/Sec61-g"/>
</dbReference>
<evidence type="ECO:0000256" key="7">
    <source>
        <dbReference type="ARBA" id="ARBA00037847"/>
    </source>
</evidence>
<proteinExistence type="predicted"/>
<comment type="caution">
    <text evidence="9">The sequence shown here is derived from an EMBL/GenBank/DDBJ whole genome shotgun (WGS) entry which is preliminary data.</text>
</comment>
<dbReference type="GO" id="GO:0008320">
    <property type="term" value="F:protein transmembrane transporter activity"/>
    <property type="evidence" value="ECO:0007669"/>
    <property type="project" value="InterPro"/>
</dbReference>
<comment type="subcellular location">
    <subcellularLocation>
        <location evidence="7">Endomembrane system</location>
        <topology evidence="7">Single-pass membrane protein</topology>
    </subcellularLocation>
</comment>
<dbReference type="InterPro" id="IPR008158">
    <property type="entry name" value="Translocase_Sec61-g"/>
</dbReference>
<evidence type="ECO:0000256" key="2">
    <source>
        <dbReference type="ARBA" id="ARBA00022692"/>
    </source>
</evidence>
<evidence type="ECO:0000256" key="8">
    <source>
        <dbReference type="SAM" id="Phobius"/>
    </source>
</evidence>
<evidence type="ECO:0000313" key="9">
    <source>
        <dbReference type="EMBL" id="KPV46731.1"/>
    </source>
</evidence>
<protein>
    <submittedName>
        <fullName evidence="9">Preprotein translocase</fullName>
    </submittedName>
</protein>
<dbReference type="GO" id="GO:0012505">
    <property type="term" value="C:endomembrane system"/>
    <property type="evidence" value="ECO:0007669"/>
    <property type="project" value="UniProtKB-SubCell"/>
</dbReference>
<dbReference type="EMBL" id="LJCQ01000190">
    <property type="protein sequence ID" value="KPV46731.1"/>
    <property type="molecule type" value="Genomic_DNA"/>
</dbReference>
<evidence type="ECO:0000313" key="10">
    <source>
        <dbReference type="Proteomes" id="UP000050515"/>
    </source>
</evidence>
<dbReference type="InterPro" id="IPR023391">
    <property type="entry name" value="Prot_translocase_SecE_dom_sf"/>
</dbReference>
<keyword evidence="3" id="KW-0653">Protein transport</keyword>
<evidence type="ECO:0000256" key="4">
    <source>
        <dbReference type="ARBA" id="ARBA00022989"/>
    </source>
</evidence>
<dbReference type="PATRIC" id="fig|507754.4.peg.1585"/>
<dbReference type="Pfam" id="PF00584">
    <property type="entry name" value="SecE"/>
    <property type="match status" value="1"/>
</dbReference>
<dbReference type="GO" id="GO:0006886">
    <property type="term" value="P:intracellular protein transport"/>
    <property type="evidence" value="ECO:0007669"/>
    <property type="project" value="InterPro"/>
</dbReference>
<keyword evidence="1" id="KW-0813">Transport</keyword>
<gene>
    <name evidence="9" type="ORF">SE19_04290</name>
</gene>
<accession>A0A0P9DAN2</accession>
<dbReference type="GO" id="GO:0016020">
    <property type="term" value="C:membrane"/>
    <property type="evidence" value="ECO:0007669"/>
    <property type="project" value="InterPro"/>
</dbReference>
<dbReference type="GO" id="GO:0006605">
    <property type="term" value="P:protein targeting"/>
    <property type="evidence" value="ECO:0007669"/>
    <property type="project" value="InterPro"/>
</dbReference>
<sequence length="81" mass="9372">MNMMDKTTQDKKTVEDRLIEQQEKIERRFQGIGKGKYSRILKMAKKPTGEEYTKISLIAGVGIILLGLIGFIIYYIMQIVF</sequence>
<evidence type="ECO:0000256" key="3">
    <source>
        <dbReference type="ARBA" id="ARBA00022927"/>
    </source>
</evidence>
<dbReference type="Gene3D" id="1.20.5.820">
    <property type="entry name" value="Preprotein translocase SecE subunit"/>
    <property type="match status" value="1"/>
</dbReference>
<dbReference type="NCBIfam" id="TIGR00327">
    <property type="entry name" value="secE_euk_arch"/>
    <property type="match status" value="1"/>
</dbReference>
<dbReference type="AlphaFoldDB" id="A0A0P9DAN2"/>
<dbReference type="Proteomes" id="UP000050515">
    <property type="component" value="Unassembled WGS sequence"/>
</dbReference>
<evidence type="ECO:0000256" key="5">
    <source>
        <dbReference type="ARBA" id="ARBA00023010"/>
    </source>
</evidence>
<dbReference type="NCBIfam" id="NF006911">
    <property type="entry name" value="PRK09400.2-2"/>
    <property type="match status" value="1"/>
</dbReference>
<keyword evidence="2 8" id="KW-0812">Transmembrane</keyword>
<keyword evidence="4 8" id="KW-1133">Transmembrane helix</keyword>
<reference evidence="9 10" key="1">
    <citation type="submission" date="2015-09" db="EMBL/GenBank/DDBJ databases">
        <title>Draft genome sequence of Acidiplasma aeolicum DSM 18409.</title>
        <authorList>
            <person name="Hemp J."/>
        </authorList>
    </citation>
    <scope>NUCLEOTIDE SEQUENCE [LARGE SCALE GENOMIC DNA]</scope>
    <source>
        <strain evidence="9 10">V</strain>
    </source>
</reference>
<organism evidence="9 10">
    <name type="scientific">Acidiplasma aeolicum</name>
    <dbReference type="NCBI Taxonomy" id="507754"/>
    <lineage>
        <taxon>Archaea</taxon>
        <taxon>Methanobacteriati</taxon>
        <taxon>Thermoplasmatota</taxon>
        <taxon>Thermoplasmata</taxon>
        <taxon>Thermoplasmatales</taxon>
        <taxon>Ferroplasmaceae</taxon>
        <taxon>Acidiplasma</taxon>
    </lineage>
</organism>
<evidence type="ECO:0000256" key="6">
    <source>
        <dbReference type="ARBA" id="ARBA00023136"/>
    </source>
</evidence>
<keyword evidence="5" id="KW-0811">Translocation</keyword>
<evidence type="ECO:0000256" key="1">
    <source>
        <dbReference type="ARBA" id="ARBA00022448"/>
    </source>
</evidence>
<keyword evidence="6 8" id="KW-0472">Membrane</keyword>
<name>A0A0P9DAN2_9ARCH</name>
<dbReference type="SUPFAM" id="SSF103456">
    <property type="entry name" value="Preprotein translocase SecE subunit"/>
    <property type="match status" value="1"/>
</dbReference>
<feature type="transmembrane region" description="Helical" evidence="8">
    <location>
        <begin position="55"/>
        <end position="77"/>
    </location>
</feature>